<dbReference type="InterPro" id="IPR013087">
    <property type="entry name" value="Znf_C2H2_type"/>
</dbReference>
<sequence>MKVNLATDDFHDVSTFKPSPAMSKIERLNARVAKLLTVAVHEVLEVVRETVSEYQEKTARTQRENESLRRRLQELQDKVKRASTAGAQLAALPVSRGKSHVEQQLGEQEWSSSLRQDTELTLTEEKQEITEEHRLRQREEEGSGLESDHMGESETECDGLEFNTPESEGITQIPETVSAFTLQHVKYDTDLNSVNIPKLLSPSISSLNIQPCLASAEIKTEAESQEYATACQHSVQNPFYGCDSSSGTAQTEPTPRSQEDDSSSYGLVYIESDIAPFEKNMRAALDSKKHKQHHRNEGQYHCILCGKTFGRIGNLRIHQRCHTGEKPFCCMQCGRRFSHAGDFKKHKRVHTGEKPYCCAVCGKGFSQSGYLKIHQRYHTGERPYCCHQCGKSFSQSSHLKKHQKIHIGHIP</sequence>
<keyword evidence="7" id="KW-0862">Zinc</keyword>
<evidence type="ECO:0000256" key="5">
    <source>
        <dbReference type="ARBA" id="ARBA00022737"/>
    </source>
</evidence>
<protein>
    <recommendedName>
        <fullName evidence="15">C2H2-type domain-containing protein</fullName>
    </recommendedName>
</protein>
<dbReference type="FunFam" id="3.30.160.60:FF:000038">
    <property type="entry name" value="Zinc finger protein 624"/>
    <property type="match status" value="1"/>
</dbReference>
<evidence type="ECO:0000256" key="6">
    <source>
        <dbReference type="ARBA" id="ARBA00022771"/>
    </source>
</evidence>
<feature type="coiled-coil region" evidence="13">
    <location>
        <begin position="44"/>
        <end position="85"/>
    </location>
</feature>
<feature type="domain" description="C2H2-type" evidence="15">
    <location>
        <begin position="384"/>
        <end position="411"/>
    </location>
</feature>
<feature type="domain" description="C2H2-type" evidence="15">
    <location>
        <begin position="356"/>
        <end position="383"/>
    </location>
</feature>
<comment type="function">
    <text evidence="1">May be involved in transcriptional regulation.</text>
</comment>
<dbReference type="Proteomes" id="UP001044222">
    <property type="component" value="Unassembled WGS sequence"/>
</dbReference>
<evidence type="ECO:0000256" key="13">
    <source>
        <dbReference type="SAM" id="Coils"/>
    </source>
</evidence>
<name>A0A9D3MVY0_ANGAN</name>
<evidence type="ECO:0000256" key="4">
    <source>
        <dbReference type="ARBA" id="ARBA00022723"/>
    </source>
</evidence>
<proteinExistence type="inferred from homology"/>
<dbReference type="Gene3D" id="3.30.160.60">
    <property type="entry name" value="Classic Zinc Finger"/>
    <property type="match status" value="4"/>
</dbReference>
<dbReference type="GO" id="GO:0005634">
    <property type="term" value="C:nucleus"/>
    <property type="evidence" value="ECO:0007669"/>
    <property type="project" value="UniProtKB-SubCell"/>
</dbReference>
<feature type="region of interest" description="Disordered" evidence="14">
    <location>
        <begin position="242"/>
        <end position="263"/>
    </location>
</feature>
<comment type="similarity">
    <text evidence="3">Belongs to the krueppel C2H2-type zinc-finger protein family.</text>
</comment>
<evidence type="ECO:0000256" key="9">
    <source>
        <dbReference type="ARBA" id="ARBA00023125"/>
    </source>
</evidence>
<accession>A0A9D3MVY0</accession>
<dbReference type="PROSITE" id="PS00028">
    <property type="entry name" value="ZINC_FINGER_C2H2_1"/>
    <property type="match status" value="4"/>
</dbReference>
<dbReference type="FunFam" id="3.30.160.60:FF:000585">
    <property type="entry name" value="zinc finger protein 784"/>
    <property type="match status" value="1"/>
</dbReference>
<evidence type="ECO:0000256" key="10">
    <source>
        <dbReference type="ARBA" id="ARBA00023163"/>
    </source>
</evidence>
<evidence type="ECO:0000256" key="1">
    <source>
        <dbReference type="ARBA" id="ARBA00003767"/>
    </source>
</evidence>
<dbReference type="SMART" id="SM00355">
    <property type="entry name" value="ZnF_C2H2"/>
    <property type="match status" value="4"/>
</dbReference>
<evidence type="ECO:0000313" key="16">
    <source>
        <dbReference type="EMBL" id="KAG5854767.1"/>
    </source>
</evidence>
<dbReference type="GO" id="GO:0008270">
    <property type="term" value="F:zinc ion binding"/>
    <property type="evidence" value="ECO:0007669"/>
    <property type="project" value="UniProtKB-KW"/>
</dbReference>
<evidence type="ECO:0000256" key="14">
    <source>
        <dbReference type="SAM" id="MobiDB-lite"/>
    </source>
</evidence>
<keyword evidence="6 12" id="KW-0863">Zinc-finger</keyword>
<dbReference type="Pfam" id="PF00096">
    <property type="entry name" value="zf-C2H2"/>
    <property type="match status" value="2"/>
</dbReference>
<dbReference type="SUPFAM" id="SSF57667">
    <property type="entry name" value="beta-beta-alpha zinc fingers"/>
    <property type="match status" value="3"/>
</dbReference>
<evidence type="ECO:0000256" key="8">
    <source>
        <dbReference type="ARBA" id="ARBA00023015"/>
    </source>
</evidence>
<evidence type="ECO:0000256" key="7">
    <source>
        <dbReference type="ARBA" id="ARBA00022833"/>
    </source>
</evidence>
<dbReference type="FunFam" id="3.30.160.60:FF:000358">
    <property type="entry name" value="zinc finger protein 24"/>
    <property type="match status" value="1"/>
</dbReference>
<evidence type="ECO:0000256" key="2">
    <source>
        <dbReference type="ARBA" id="ARBA00004123"/>
    </source>
</evidence>
<dbReference type="GO" id="GO:0003677">
    <property type="term" value="F:DNA binding"/>
    <property type="evidence" value="ECO:0007669"/>
    <property type="project" value="UniProtKB-KW"/>
</dbReference>
<feature type="compositionally biased region" description="Polar residues" evidence="14">
    <location>
        <begin position="242"/>
        <end position="256"/>
    </location>
</feature>
<evidence type="ECO:0000256" key="11">
    <source>
        <dbReference type="ARBA" id="ARBA00023242"/>
    </source>
</evidence>
<dbReference type="InterPro" id="IPR036236">
    <property type="entry name" value="Znf_C2H2_sf"/>
</dbReference>
<gene>
    <name evidence="16" type="ORF">ANANG_G00041250</name>
</gene>
<dbReference type="AlphaFoldDB" id="A0A9D3MVY0"/>
<comment type="subcellular location">
    <subcellularLocation>
        <location evidence="2">Nucleus</location>
    </subcellularLocation>
</comment>
<keyword evidence="5" id="KW-0677">Repeat</keyword>
<keyword evidence="13" id="KW-0175">Coiled coil</keyword>
<keyword evidence="9" id="KW-0238">DNA-binding</keyword>
<feature type="domain" description="C2H2-type" evidence="15">
    <location>
        <begin position="328"/>
        <end position="355"/>
    </location>
</feature>
<keyword evidence="10" id="KW-0804">Transcription</keyword>
<evidence type="ECO:0000256" key="3">
    <source>
        <dbReference type="ARBA" id="ARBA00006991"/>
    </source>
</evidence>
<organism evidence="16 17">
    <name type="scientific">Anguilla anguilla</name>
    <name type="common">European freshwater eel</name>
    <name type="synonym">Muraena anguilla</name>
    <dbReference type="NCBI Taxonomy" id="7936"/>
    <lineage>
        <taxon>Eukaryota</taxon>
        <taxon>Metazoa</taxon>
        <taxon>Chordata</taxon>
        <taxon>Craniata</taxon>
        <taxon>Vertebrata</taxon>
        <taxon>Euteleostomi</taxon>
        <taxon>Actinopterygii</taxon>
        <taxon>Neopterygii</taxon>
        <taxon>Teleostei</taxon>
        <taxon>Anguilliformes</taxon>
        <taxon>Anguillidae</taxon>
        <taxon>Anguilla</taxon>
    </lineage>
</organism>
<comment type="caution">
    <text evidence="16">The sequence shown here is derived from an EMBL/GenBank/DDBJ whole genome shotgun (WGS) entry which is preliminary data.</text>
</comment>
<dbReference type="PANTHER" id="PTHR23235">
    <property type="entry name" value="KRUEPPEL-LIKE TRANSCRIPTION FACTOR"/>
    <property type="match status" value="1"/>
</dbReference>
<feature type="compositionally biased region" description="Basic and acidic residues" evidence="14">
    <location>
        <begin position="123"/>
        <end position="152"/>
    </location>
</feature>
<keyword evidence="8" id="KW-0805">Transcription regulation</keyword>
<keyword evidence="4" id="KW-0479">Metal-binding</keyword>
<reference evidence="16" key="1">
    <citation type="submission" date="2021-01" db="EMBL/GenBank/DDBJ databases">
        <title>A chromosome-scale assembly of European eel, Anguilla anguilla.</title>
        <authorList>
            <person name="Henkel C."/>
            <person name="Jong-Raadsen S.A."/>
            <person name="Dufour S."/>
            <person name="Weltzien F.-A."/>
            <person name="Palstra A.P."/>
            <person name="Pelster B."/>
            <person name="Spaink H.P."/>
            <person name="Van Den Thillart G.E."/>
            <person name="Jansen H."/>
            <person name="Zahm M."/>
            <person name="Klopp C."/>
            <person name="Cedric C."/>
            <person name="Louis A."/>
            <person name="Berthelot C."/>
            <person name="Parey E."/>
            <person name="Roest Crollius H."/>
            <person name="Montfort J."/>
            <person name="Robinson-Rechavi M."/>
            <person name="Bucao C."/>
            <person name="Bouchez O."/>
            <person name="Gislard M."/>
            <person name="Lluch J."/>
            <person name="Milhes M."/>
            <person name="Lampietro C."/>
            <person name="Lopez Roques C."/>
            <person name="Donnadieu C."/>
            <person name="Braasch I."/>
            <person name="Desvignes T."/>
            <person name="Postlethwait J."/>
            <person name="Bobe J."/>
            <person name="Guiguen Y."/>
            <person name="Dirks R."/>
        </authorList>
    </citation>
    <scope>NUCLEOTIDE SEQUENCE</scope>
    <source>
        <strain evidence="16">Tag_6206</strain>
        <tissue evidence="16">Liver</tissue>
    </source>
</reference>
<keyword evidence="17" id="KW-1185">Reference proteome</keyword>
<feature type="compositionally biased region" description="Polar residues" evidence="14">
    <location>
        <begin position="105"/>
        <end position="121"/>
    </location>
</feature>
<evidence type="ECO:0000256" key="12">
    <source>
        <dbReference type="PROSITE-ProRule" id="PRU00042"/>
    </source>
</evidence>
<feature type="domain" description="C2H2-type" evidence="15">
    <location>
        <begin position="300"/>
        <end position="327"/>
    </location>
</feature>
<evidence type="ECO:0000259" key="15">
    <source>
        <dbReference type="PROSITE" id="PS50157"/>
    </source>
</evidence>
<dbReference type="EMBL" id="JAFIRN010000002">
    <property type="protein sequence ID" value="KAG5854767.1"/>
    <property type="molecule type" value="Genomic_DNA"/>
</dbReference>
<feature type="region of interest" description="Disordered" evidence="14">
    <location>
        <begin position="88"/>
        <end position="166"/>
    </location>
</feature>
<keyword evidence="11" id="KW-0539">Nucleus</keyword>
<dbReference type="FunFam" id="3.30.160.60:FF:000557">
    <property type="entry name" value="zinc finger and SCAN domain-containing protein 29"/>
    <property type="match status" value="1"/>
</dbReference>
<dbReference type="PROSITE" id="PS50157">
    <property type="entry name" value="ZINC_FINGER_C2H2_2"/>
    <property type="match status" value="4"/>
</dbReference>
<evidence type="ECO:0000313" key="17">
    <source>
        <dbReference type="Proteomes" id="UP001044222"/>
    </source>
</evidence>